<accession>A0A840WDT1</accession>
<feature type="transmembrane region" description="Helical" evidence="3">
    <location>
        <begin position="62"/>
        <end position="80"/>
    </location>
</feature>
<dbReference type="AlphaFoldDB" id="A0A840WDT1"/>
<gene>
    <name evidence="4" type="ORF">HNR07_006286</name>
</gene>
<reference evidence="4 5" key="1">
    <citation type="submission" date="2020-08" db="EMBL/GenBank/DDBJ databases">
        <title>Sequencing the genomes of 1000 actinobacteria strains.</title>
        <authorList>
            <person name="Klenk H.-P."/>
        </authorList>
    </citation>
    <scope>NUCLEOTIDE SEQUENCE [LARGE SCALE GENOMIC DNA]</scope>
    <source>
        <strain evidence="4 5">DSM 44598</strain>
    </source>
</reference>
<protein>
    <submittedName>
        <fullName evidence="4">Cell division protein FtsB</fullName>
    </submittedName>
</protein>
<keyword evidence="4" id="KW-0132">Cell division</keyword>
<feature type="coiled-coil region" evidence="1">
    <location>
        <begin position="83"/>
        <end position="117"/>
    </location>
</feature>
<keyword evidence="5" id="KW-1185">Reference proteome</keyword>
<dbReference type="EMBL" id="JACHDO010000001">
    <property type="protein sequence ID" value="MBB5495149.1"/>
    <property type="molecule type" value="Genomic_DNA"/>
</dbReference>
<evidence type="ECO:0000313" key="4">
    <source>
        <dbReference type="EMBL" id="MBB5495149.1"/>
    </source>
</evidence>
<sequence length="180" mass="19971">MSRETKQQPTKAKKATKADRPAKAAARGGAGKGTAKAGVKAGKKDSGVGRASRVRPMLTSRAAILALVVCAIALSLAYPLREYVMQQAQIAQLQDERARMEENVAYLREREEELNDEEYVEREARVRLHYQYPDETAYIVIRPETEAEAEADPAEPTEPWFTQLWRSVEEADGPGPDDGL</sequence>
<keyword evidence="3" id="KW-1133">Transmembrane helix</keyword>
<dbReference type="Pfam" id="PF04977">
    <property type="entry name" value="DivIC"/>
    <property type="match status" value="1"/>
</dbReference>
<feature type="compositionally biased region" description="Low complexity" evidence="2">
    <location>
        <begin position="23"/>
        <end position="40"/>
    </location>
</feature>
<proteinExistence type="predicted"/>
<evidence type="ECO:0000313" key="5">
    <source>
        <dbReference type="Proteomes" id="UP000579647"/>
    </source>
</evidence>
<evidence type="ECO:0000256" key="2">
    <source>
        <dbReference type="SAM" id="MobiDB-lite"/>
    </source>
</evidence>
<keyword evidence="4" id="KW-0131">Cell cycle</keyword>
<dbReference type="GO" id="GO:0051301">
    <property type="term" value="P:cell division"/>
    <property type="evidence" value="ECO:0007669"/>
    <property type="project" value="UniProtKB-KW"/>
</dbReference>
<comment type="caution">
    <text evidence="4">The sequence shown here is derived from an EMBL/GenBank/DDBJ whole genome shotgun (WGS) entry which is preliminary data.</text>
</comment>
<dbReference type="Proteomes" id="UP000579647">
    <property type="component" value="Unassembled WGS sequence"/>
</dbReference>
<keyword evidence="1" id="KW-0175">Coiled coil</keyword>
<feature type="region of interest" description="Disordered" evidence="2">
    <location>
        <begin position="1"/>
        <end position="53"/>
    </location>
</feature>
<evidence type="ECO:0000256" key="3">
    <source>
        <dbReference type="SAM" id="Phobius"/>
    </source>
</evidence>
<dbReference type="InterPro" id="IPR007060">
    <property type="entry name" value="FtsL/DivIC"/>
</dbReference>
<organism evidence="4 5">
    <name type="scientific">Nocardiopsis metallicus</name>
    <dbReference type="NCBI Taxonomy" id="179819"/>
    <lineage>
        <taxon>Bacteria</taxon>
        <taxon>Bacillati</taxon>
        <taxon>Actinomycetota</taxon>
        <taxon>Actinomycetes</taxon>
        <taxon>Streptosporangiales</taxon>
        <taxon>Nocardiopsidaceae</taxon>
        <taxon>Nocardiopsis</taxon>
    </lineage>
</organism>
<keyword evidence="3" id="KW-0472">Membrane</keyword>
<evidence type="ECO:0000256" key="1">
    <source>
        <dbReference type="SAM" id="Coils"/>
    </source>
</evidence>
<name>A0A840WDT1_9ACTN</name>
<keyword evidence="3" id="KW-0812">Transmembrane</keyword>